<dbReference type="PANTHER" id="PTHR33327:SF3">
    <property type="entry name" value="RNA-DIRECTED DNA POLYMERASE"/>
    <property type="match status" value="1"/>
</dbReference>
<organism evidence="3 4">
    <name type="scientific">Spodoptera frugiperda</name>
    <name type="common">Fall armyworm</name>
    <dbReference type="NCBI Taxonomy" id="7108"/>
    <lineage>
        <taxon>Eukaryota</taxon>
        <taxon>Metazoa</taxon>
        <taxon>Ecdysozoa</taxon>
        <taxon>Arthropoda</taxon>
        <taxon>Hexapoda</taxon>
        <taxon>Insecta</taxon>
        <taxon>Pterygota</taxon>
        <taxon>Neoptera</taxon>
        <taxon>Endopterygota</taxon>
        <taxon>Lepidoptera</taxon>
        <taxon>Glossata</taxon>
        <taxon>Ditrysia</taxon>
        <taxon>Noctuoidea</taxon>
        <taxon>Noctuidae</taxon>
        <taxon>Amphipyrinae</taxon>
        <taxon>Spodoptera</taxon>
    </lineage>
</organism>
<protein>
    <submittedName>
        <fullName evidence="4">Uncharacterized protein LOC118270210</fullName>
    </submittedName>
    <submittedName>
        <fullName evidence="5">Uncharacterized protein LOC126912823</fullName>
    </submittedName>
</protein>
<name>A0A9R0D658_SPOFR</name>
<reference evidence="4 5" key="1">
    <citation type="submission" date="2025-04" db="UniProtKB">
        <authorList>
            <consortium name="RefSeq"/>
        </authorList>
    </citation>
    <scope>IDENTIFICATION</scope>
    <source>
        <tissue evidence="4 5">Whole larval tissue</tissue>
    </source>
</reference>
<feature type="region of interest" description="Disordered" evidence="1">
    <location>
        <begin position="218"/>
        <end position="238"/>
    </location>
</feature>
<proteinExistence type="predicted"/>
<feature type="domain" description="DUF7041" evidence="2">
    <location>
        <begin position="23"/>
        <end position="104"/>
    </location>
</feature>
<evidence type="ECO:0000313" key="5">
    <source>
        <dbReference type="RefSeq" id="XP_050562924.1"/>
    </source>
</evidence>
<evidence type="ECO:0000259" key="2">
    <source>
        <dbReference type="Pfam" id="PF23055"/>
    </source>
</evidence>
<dbReference type="AlphaFoldDB" id="A0A9R0D658"/>
<evidence type="ECO:0000256" key="1">
    <source>
        <dbReference type="SAM" id="MobiDB-lite"/>
    </source>
</evidence>
<dbReference type="RefSeq" id="XP_035441540.2">
    <property type="nucleotide sequence ID" value="XM_035585647.2"/>
</dbReference>
<dbReference type="Pfam" id="PF23055">
    <property type="entry name" value="DUF7041"/>
    <property type="match status" value="1"/>
</dbReference>
<dbReference type="GeneID" id="118270210"/>
<accession>A0A9R0D658</accession>
<sequence length="275" mass="31847">MATQPKPQPEVVELATVTVSSRIPEFWSDQPRLWFVQCEAVLGPQKLSDEARFNLVVTKLGKEVVQQVSDILLKPPETKKFEALKTRLLSVYEESETRQFQKLLGEMELGDQKPSQLLRRMKDLARDKVPDETLRLMWQGHLPSPVRAVLAVTEVTNLDNLAVIADKVIETSKPLQVSEVQTASNTNNDQSYIIAELAKLSMKIRDMERGRNRVRNFNRPFNRRQSRSMSRGRNLSRRTPDSPDWLCYYHFKFHNRARKCVEPCAWKKNEQNKGN</sequence>
<dbReference type="InterPro" id="IPR055469">
    <property type="entry name" value="DUF7041"/>
</dbReference>
<gene>
    <name evidence="4" type="primary">LOC118270210</name>
    <name evidence="5" type="synonym">LOC126912823</name>
</gene>
<evidence type="ECO:0000313" key="3">
    <source>
        <dbReference type="Proteomes" id="UP000829999"/>
    </source>
</evidence>
<evidence type="ECO:0000313" key="4">
    <source>
        <dbReference type="RefSeq" id="XP_035441540.2"/>
    </source>
</evidence>
<dbReference type="Proteomes" id="UP000829999">
    <property type="component" value="Chromosome 29"/>
</dbReference>
<keyword evidence="3" id="KW-1185">Reference proteome</keyword>
<dbReference type="OrthoDB" id="10257314at2759"/>
<dbReference type="PANTHER" id="PTHR33327">
    <property type="entry name" value="ENDONUCLEASE"/>
    <property type="match status" value="1"/>
</dbReference>
<dbReference type="RefSeq" id="XP_050562924.1">
    <property type="nucleotide sequence ID" value="XM_050706967.1"/>
</dbReference>
<dbReference type="Proteomes" id="UP000829999">
    <property type="component" value="Chromosome 30"/>
</dbReference>